<evidence type="ECO:0000313" key="3">
    <source>
        <dbReference type="Proteomes" id="UP001221142"/>
    </source>
</evidence>
<comment type="caution">
    <text evidence="2">The sequence shown here is derived from an EMBL/GenBank/DDBJ whole genome shotgun (WGS) entry which is preliminary data.</text>
</comment>
<protein>
    <submittedName>
        <fullName evidence="2">Uncharacterized protein</fullName>
    </submittedName>
</protein>
<feature type="region of interest" description="Disordered" evidence="1">
    <location>
        <begin position="201"/>
        <end position="250"/>
    </location>
</feature>
<organism evidence="2 3">
    <name type="scientific">Roridomyces roridus</name>
    <dbReference type="NCBI Taxonomy" id="1738132"/>
    <lineage>
        <taxon>Eukaryota</taxon>
        <taxon>Fungi</taxon>
        <taxon>Dikarya</taxon>
        <taxon>Basidiomycota</taxon>
        <taxon>Agaricomycotina</taxon>
        <taxon>Agaricomycetes</taxon>
        <taxon>Agaricomycetidae</taxon>
        <taxon>Agaricales</taxon>
        <taxon>Marasmiineae</taxon>
        <taxon>Mycenaceae</taxon>
        <taxon>Roridomyces</taxon>
    </lineage>
</organism>
<dbReference type="AlphaFoldDB" id="A0AAD7B076"/>
<sequence>MWNKAETQSIFRDPNVPQDRNVKMVPKIRNYDSVATQTRSSKRMFPQQLFYNISPIRLLHLVRLQIVFKSVGFSLRACRVAVNKTRYHYGVPVRELKCTDSDRLWAFELAVSERAQGPVHSWSRPHHTYTRVSSSSIPSLRHPVFIRHRHPVARSSRQIRSFVYALPFMASALPSSWSSRNPFRPRDPWSEAYVPPPATPVYHHPPPTTPVFHEPRPYRPAPPPLHHGDGMYPSSDSSDEEGGAARHHSSVSHYVATAGPYIKPFSLNPGTWKAEDKLSLAHDNYATWSKHVHAHIGLQSGATRWLDPTELPPSFDMYPQASRIWHDNDMALHSYLQLTCDSSELPSIEECKTASAVWLVLHKRHTQRGPIHQVATLRETLIKSFFIEKYLAQVVGGDDIVSTSAGHMSGYFGLTQVQNADHMISS</sequence>
<evidence type="ECO:0000313" key="2">
    <source>
        <dbReference type="EMBL" id="KAJ7606506.1"/>
    </source>
</evidence>
<gene>
    <name evidence="2" type="ORF">FB45DRAFT_878439</name>
</gene>
<reference evidence="2" key="1">
    <citation type="submission" date="2023-03" db="EMBL/GenBank/DDBJ databases">
        <title>Massive genome expansion in bonnet fungi (Mycena s.s.) driven by repeated elements and novel gene families across ecological guilds.</title>
        <authorList>
            <consortium name="Lawrence Berkeley National Laboratory"/>
            <person name="Harder C.B."/>
            <person name="Miyauchi S."/>
            <person name="Viragh M."/>
            <person name="Kuo A."/>
            <person name="Thoen E."/>
            <person name="Andreopoulos B."/>
            <person name="Lu D."/>
            <person name="Skrede I."/>
            <person name="Drula E."/>
            <person name="Henrissat B."/>
            <person name="Morin E."/>
            <person name="Kohler A."/>
            <person name="Barry K."/>
            <person name="LaButti K."/>
            <person name="Morin E."/>
            <person name="Salamov A."/>
            <person name="Lipzen A."/>
            <person name="Mereny Z."/>
            <person name="Hegedus B."/>
            <person name="Baldrian P."/>
            <person name="Stursova M."/>
            <person name="Weitz H."/>
            <person name="Taylor A."/>
            <person name="Grigoriev I.V."/>
            <person name="Nagy L.G."/>
            <person name="Martin F."/>
            <person name="Kauserud H."/>
        </authorList>
    </citation>
    <scope>NUCLEOTIDE SEQUENCE</scope>
    <source>
        <strain evidence="2">9284</strain>
    </source>
</reference>
<evidence type="ECO:0000256" key="1">
    <source>
        <dbReference type="SAM" id="MobiDB-lite"/>
    </source>
</evidence>
<dbReference type="EMBL" id="JARKIF010000057">
    <property type="protein sequence ID" value="KAJ7606506.1"/>
    <property type="molecule type" value="Genomic_DNA"/>
</dbReference>
<keyword evidence="3" id="KW-1185">Reference proteome</keyword>
<accession>A0AAD7B076</accession>
<name>A0AAD7B076_9AGAR</name>
<dbReference type="Proteomes" id="UP001221142">
    <property type="component" value="Unassembled WGS sequence"/>
</dbReference>
<proteinExistence type="predicted"/>